<name>X6M6Y2_RETFI</name>
<organism evidence="3 4">
    <name type="scientific">Reticulomyxa filosa</name>
    <dbReference type="NCBI Taxonomy" id="46433"/>
    <lineage>
        <taxon>Eukaryota</taxon>
        <taxon>Sar</taxon>
        <taxon>Rhizaria</taxon>
        <taxon>Retaria</taxon>
        <taxon>Foraminifera</taxon>
        <taxon>Monothalamids</taxon>
        <taxon>Reticulomyxidae</taxon>
        <taxon>Reticulomyxa</taxon>
    </lineage>
</organism>
<keyword evidence="2" id="KW-0408">Iron</keyword>
<reference evidence="3 4" key="1">
    <citation type="journal article" date="2013" name="Curr. Biol.">
        <title>The Genome of the Foraminiferan Reticulomyxa filosa.</title>
        <authorList>
            <person name="Glockner G."/>
            <person name="Hulsmann N."/>
            <person name="Schleicher M."/>
            <person name="Noegel A.A."/>
            <person name="Eichinger L."/>
            <person name="Gallinger C."/>
            <person name="Pawlowski J."/>
            <person name="Sierra R."/>
            <person name="Euteneuer U."/>
            <person name="Pillet L."/>
            <person name="Moustafa A."/>
            <person name="Platzer M."/>
            <person name="Groth M."/>
            <person name="Szafranski K."/>
            <person name="Schliwa M."/>
        </authorList>
    </citation>
    <scope>NUCLEOTIDE SEQUENCE [LARGE SCALE GENOMIC DNA]</scope>
</reference>
<dbReference type="Gene3D" id="2.60.120.620">
    <property type="entry name" value="q2cbj1_9rhob like domain"/>
    <property type="match status" value="1"/>
</dbReference>
<evidence type="ECO:0000313" key="3">
    <source>
        <dbReference type="EMBL" id="ETO09684.1"/>
    </source>
</evidence>
<dbReference type="GO" id="GO:0005783">
    <property type="term" value="C:endoplasmic reticulum"/>
    <property type="evidence" value="ECO:0007669"/>
    <property type="project" value="TreeGrafter"/>
</dbReference>
<keyword evidence="1" id="KW-0479">Metal-binding</keyword>
<accession>X6M6Y2</accession>
<gene>
    <name evidence="3" type="ORF">RFI_27693</name>
</gene>
<dbReference type="PANTHER" id="PTHR10869">
    <property type="entry name" value="PROLYL 4-HYDROXYLASE ALPHA SUBUNIT"/>
    <property type="match status" value="1"/>
</dbReference>
<keyword evidence="4" id="KW-1185">Reference proteome</keyword>
<evidence type="ECO:0000256" key="2">
    <source>
        <dbReference type="ARBA" id="ARBA00023004"/>
    </source>
</evidence>
<evidence type="ECO:0008006" key="5">
    <source>
        <dbReference type="Google" id="ProtNLM"/>
    </source>
</evidence>
<dbReference type="GO" id="GO:0004656">
    <property type="term" value="F:procollagen-proline 4-dioxygenase activity"/>
    <property type="evidence" value="ECO:0007669"/>
    <property type="project" value="TreeGrafter"/>
</dbReference>
<dbReference type="GO" id="GO:0046872">
    <property type="term" value="F:metal ion binding"/>
    <property type="evidence" value="ECO:0007669"/>
    <property type="project" value="UniProtKB-KW"/>
</dbReference>
<dbReference type="PANTHER" id="PTHR10869:SF246">
    <property type="entry name" value="TRANSMEMBRANE PROLYL 4-HYDROXYLASE"/>
    <property type="match status" value="1"/>
</dbReference>
<dbReference type="Proteomes" id="UP000023152">
    <property type="component" value="Unassembled WGS sequence"/>
</dbReference>
<sequence length="315" mass="37096">SHVDYFNDNVNNRFITFLMYLNEVPFGGGNTSFPEAHSSCLDERGYFGLHPGKGNIMFFYDLLEDGNVDATTLHRAEPPLHGTEKWMTSSLLYNIFPTTKKKFFFFVDLWIWDPVYAANSGESETFDGAENAQDKQKQIENKTQRNISPKQIIKKNDMCNSNALSLRKIKSHKLVMSIMAFLKKNLLVISRKIHNHWIVRKFDLFRFNIGKHEIIIYNYLLYSVKTFRTMFSALALKRDFQKGLDMESTRKKRQSDRLSLRKQQRFENLKRRRIGLSKVEDKETESKTWECVLEECERKLRLQGNCQGKWKDCDN</sequence>
<dbReference type="AlphaFoldDB" id="X6M6Y2"/>
<evidence type="ECO:0000256" key="1">
    <source>
        <dbReference type="ARBA" id="ARBA00022723"/>
    </source>
</evidence>
<comment type="caution">
    <text evidence="3">The sequence shown here is derived from an EMBL/GenBank/DDBJ whole genome shotgun (WGS) entry which is preliminary data.</text>
</comment>
<dbReference type="OrthoDB" id="420380at2759"/>
<dbReference type="InterPro" id="IPR045054">
    <property type="entry name" value="P4HA-like"/>
</dbReference>
<feature type="non-terminal residue" evidence="3">
    <location>
        <position position="1"/>
    </location>
</feature>
<protein>
    <recommendedName>
        <fullName evidence="5">Fe2OG dioxygenase domain-containing protein</fullName>
    </recommendedName>
</protein>
<dbReference type="EMBL" id="ASPP01023950">
    <property type="protein sequence ID" value="ETO09684.1"/>
    <property type="molecule type" value="Genomic_DNA"/>
</dbReference>
<evidence type="ECO:0000313" key="4">
    <source>
        <dbReference type="Proteomes" id="UP000023152"/>
    </source>
</evidence>
<proteinExistence type="predicted"/>